<evidence type="ECO:0000256" key="5">
    <source>
        <dbReference type="ARBA" id="ARBA00023136"/>
    </source>
</evidence>
<dbReference type="OrthoDB" id="2126698at2759"/>
<dbReference type="GO" id="GO:1990961">
    <property type="term" value="P:xenobiotic detoxification by transmembrane export across the plasma membrane"/>
    <property type="evidence" value="ECO:0007669"/>
    <property type="project" value="InterPro"/>
</dbReference>
<dbReference type="Gramene" id="ABO99025">
    <property type="protein sequence ID" value="ABO99025"/>
    <property type="gene ID" value="OSTLU_47105"/>
</dbReference>
<keyword evidence="8" id="KW-1185">Reference proteome</keyword>
<dbReference type="GO" id="GO:0015297">
    <property type="term" value="F:antiporter activity"/>
    <property type="evidence" value="ECO:0007669"/>
    <property type="project" value="InterPro"/>
</dbReference>
<evidence type="ECO:0000256" key="6">
    <source>
        <dbReference type="RuleBase" id="RU004914"/>
    </source>
</evidence>
<dbReference type="Pfam" id="PF01554">
    <property type="entry name" value="MatE"/>
    <property type="match status" value="2"/>
</dbReference>
<keyword evidence="5 6" id="KW-0472">Membrane</keyword>
<comment type="similarity">
    <text evidence="2 6">Belongs to the multi antimicrobial extrusion (MATE) (TC 2.A.66.1) family.</text>
</comment>
<dbReference type="HOGENOM" id="CLU_012893_1_0_1"/>
<gene>
    <name evidence="7" type="ORF">OSTLU_47105</name>
</gene>
<dbReference type="Proteomes" id="UP000001568">
    <property type="component" value="Chromosome 12"/>
</dbReference>
<feature type="transmembrane region" description="Helical" evidence="6">
    <location>
        <begin position="167"/>
        <end position="189"/>
    </location>
</feature>
<dbReference type="GO" id="GO:0042910">
    <property type="term" value="F:xenobiotic transmembrane transporter activity"/>
    <property type="evidence" value="ECO:0007669"/>
    <property type="project" value="InterPro"/>
</dbReference>
<reference evidence="7 8" key="1">
    <citation type="journal article" date="2007" name="Proc. Natl. Acad. Sci. U.S.A.">
        <title>The tiny eukaryote Ostreococcus provides genomic insights into the paradox of plankton speciation.</title>
        <authorList>
            <person name="Palenik B."/>
            <person name="Grimwood J."/>
            <person name="Aerts A."/>
            <person name="Rouze P."/>
            <person name="Salamov A."/>
            <person name="Putnam N."/>
            <person name="Dupont C."/>
            <person name="Jorgensen R."/>
            <person name="Derelle E."/>
            <person name="Rombauts S."/>
            <person name="Zhou K."/>
            <person name="Otillar R."/>
            <person name="Merchant S.S."/>
            <person name="Podell S."/>
            <person name="Gaasterland T."/>
            <person name="Napoli C."/>
            <person name="Gendler K."/>
            <person name="Manuell A."/>
            <person name="Tai V."/>
            <person name="Vallon O."/>
            <person name="Piganeau G."/>
            <person name="Jancek S."/>
            <person name="Heijde M."/>
            <person name="Jabbari K."/>
            <person name="Bowler C."/>
            <person name="Lohr M."/>
            <person name="Robbens S."/>
            <person name="Werner G."/>
            <person name="Dubchak I."/>
            <person name="Pazour G.J."/>
            <person name="Ren Q."/>
            <person name="Paulsen I."/>
            <person name="Delwiche C."/>
            <person name="Schmutz J."/>
            <person name="Rokhsar D."/>
            <person name="Van de Peer Y."/>
            <person name="Moreau H."/>
            <person name="Grigoriev I.V."/>
        </authorList>
    </citation>
    <scope>NUCLEOTIDE SEQUENCE [LARGE SCALE GENOMIC DNA]</scope>
    <source>
        <strain evidence="7 8">CCE9901</strain>
    </source>
</reference>
<dbReference type="KEGG" id="olu:OSTLU_47105"/>
<evidence type="ECO:0000313" key="7">
    <source>
        <dbReference type="EMBL" id="ABO99025.1"/>
    </source>
</evidence>
<keyword evidence="3 6" id="KW-0812">Transmembrane</keyword>
<comment type="subcellular location">
    <subcellularLocation>
        <location evidence="1">Membrane</location>
        <topology evidence="1">Multi-pass membrane protein</topology>
    </subcellularLocation>
</comment>
<keyword evidence="4 6" id="KW-1133">Transmembrane helix</keyword>
<dbReference type="OMA" id="ACSISYW"/>
<feature type="transmembrane region" description="Helical" evidence="6">
    <location>
        <begin position="405"/>
        <end position="428"/>
    </location>
</feature>
<evidence type="ECO:0000313" key="8">
    <source>
        <dbReference type="Proteomes" id="UP000001568"/>
    </source>
</evidence>
<evidence type="ECO:0000256" key="2">
    <source>
        <dbReference type="ARBA" id="ARBA00010199"/>
    </source>
</evidence>
<dbReference type="EMBL" id="CP000592">
    <property type="protein sequence ID" value="ABO99025.1"/>
    <property type="molecule type" value="Genomic_DNA"/>
</dbReference>
<feature type="transmembrane region" description="Helical" evidence="6">
    <location>
        <begin position="348"/>
        <end position="369"/>
    </location>
</feature>
<evidence type="ECO:0000256" key="3">
    <source>
        <dbReference type="ARBA" id="ARBA00022692"/>
    </source>
</evidence>
<protein>
    <recommendedName>
        <fullName evidence="6">Protein DETOXIFICATION</fullName>
    </recommendedName>
    <alternativeName>
        <fullName evidence="6">Multidrug and toxic compound extrusion protein</fullName>
    </alternativeName>
</protein>
<dbReference type="CDD" id="cd13132">
    <property type="entry name" value="MATE_eukaryotic"/>
    <property type="match status" value="1"/>
</dbReference>
<dbReference type="InterPro" id="IPR002528">
    <property type="entry name" value="MATE_fam"/>
</dbReference>
<organism evidence="7 8">
    <name type="scientific">Ostreococcus lucimarinus (strain CCE9901)</name>
    <dbReference type="NCBI Taxonomy" id="436017"/>
    <lineage>
        <taxon>Eukaryota</taxon>
        <taxon>Viridiplantae</taxon>
        <taxon>Chlorophyta</taxon>
        <taxon>Mamiellophyceae</taxon>
        <taxon>Mamiellales</taxon>
        <taxon>Bathycoccaceae</taxon>
        <taxon>Ostreococcus</taxon>
    </lineage>
</organism>
<comment type="caution">
    <text evidence="6">Lacks conserved residue(s) required for the propagation of feature annotation.</text>
</comment>
<dbReference type="PANTHER" id="PTHR11206">
    <property type="entry name" value="MULTIDRUG RESISTANCE PROTEIN"/>
    <property type="match status" value="1"/>
</dbReference>
<name>A4S589_OSTLU</name>
<feature type="transmembrane region" description="Helical" evidence="6">
    <location>
        <begin position="381"/>
        <end position="399"/>
    </location>
</feature>
<evidence type="ECO:0000256" key="4">
    <source>
        <dbReference type="ARBA" id="ARBA00022989"/>
    </source>
</evidence>
<dbReference type="RefSeq" id="XP_001420732.1">
    <property type="nucleotide sequence ID" value="XM_001420695.1"/>
</dbReference>
<feature type="transmembrane region" description="Helical" evidence="6">
    <location>
        <begin position="305"/>
        <end position="328"/>
    </location>
</feature>
<dbReference type="AlphaFoldDB" id="A4S589"/>
<dbReference type="NCBIfam" id="TIGR00797">
    <property type="entry name" value="matE"/>
    <property type="match status" value="1"/>
</dbReference>
<sequence length="482" mass="51260">MTMNTLRDLVTLVFVGRARATVELAGAALAMTTINIACKSVLVGLASAVNTLAGTAYGLGAYERVGETTQRALLVTTTYAALTCAVFATRGEEFLAATGQDAGVSREAGRFLRAATPGVLCYAWTQCTMTYLHSQGITRPQALGGVLAAIAHPILCYYFVWRWEIGVIGAALAWSASSAVCLATQVAYATVWRRMFRERDEALALKRDMCWPGWQLRRAISTEGLREYFALALPGVAMKMEWWASEMTVVMAGYLPNPEIALSALSIYGSTNAFVFDASIGLGVASLTRVTHELGAGNAKRARRAVAVSFQLIACVGVIASVGIIVARKDWANLFTSREEVRELVSELMIALAAYALFDCAGAVQAGVMRACGKQSLAAKIVVVAYWIIGIPLSLALAFGAHMGALGLVLGGLVATVVHTGALGFVIARRLDWDAEVVSARDRHALSTSHAAEAGYVPRSSSFALLESARANDLTRQYGAAV</sequence>
<evidence type="ECO:0000256" key="1">
    <source>
        <dbReference type="ARBA" id="ARBA00004141"/>
    </source>
</evidence>
<accession>A4S589</accession>
<dbReference type="GO" id="GO:0016020">
    <property type="term" value="C:membrane"/>
    <property type="evidence" value="ECO:0007669"/>
    <property type="project" value="UniProtKB-SubCell"/>
</dbReference>
<dbReference type="eggNOG" id="KOG1347">
    <property type="taxonomic scope" value="Eukaryota"/>
</dbReference>
<dbReference type="GeneID" id="5004795"/>
<dbReference type="InterPro" id="IPR045069">
    <property type="entry name" value="MATE_euk"/>
</dbReference>
<proteinExistence type="inferred from homology"/>
<feature type="transmembrane region" description="Helical" evidence="6">
    <location>
        <begin position="142"/>
        <end position="161"/>
    </location>
</feature>